<evidence type="ECO:0000313" key="4">
    <source>
        <dbReference type="Proteomes" id="UP000009168"/>
    </source>
</evidence>
<dbReference type="GeneID" id="7823004"/>
<protein>
    <submittedName>
        <fullName evidence="3">Protein kinase</fullName>
    </submittedName>
</protein>
<dbReference type="InParanoid" id="I7M8Q4"/>
<dbReference type="AlphaFoldDB" id="I7M8Q4"/>
<dbReference type="SUPFAM" id="SSF56112">
    <property type="entry name" value="Protein kinase-like (PK-like)"/>
    <property type="match status" value="1"/>
</dbReference>
<sequence>MGNICEPYCACNCNCENQKILKDCQEGCGNCLQCEDCHQCTECDPRMMNPCLIRETSNKELMIVLKEFDFKGEAEDKWYGDVQILEHKIQKEIVVLKIVESSSETEAEQVQQQFIRRIKLNHEHIVRLRYIVHKAVDAFCSVIYKSYLFFDYLLTDLATDLKNRNKKGLYFSEDEIWNMAYCLINGMKYLYSVNITHGCVRSKNVYITQYGSFKVADPGLFNYEVNYDIVFNNQDNNHKGIILSPAQVHGLERHIETPIHDQQKSDVFCIGMVILEAASLLSADSCFDYYHAWVLEDKIQDRLNEIKSKYHDSLYYMLKEMLTINEIQRPNFQTLFEKNQRNPKFKTILNHNYQAQAQFQIQNPDQSDTASVLNQSYMTHKPAPQVLNSVKPNNLNLVASKPFDNFSIIDGIGAADDAPNFGISQHQNANQGIDILGLGGNSNFNLNSNNNLLGQFSMPPPMMGLGFSSAGVGNYLSGTSGLDFTSSMAGTKLGREKISENYKNGSRYEGEVRNGVRDGKGKYYYNNGGYYEGSWKDGKMNGQGTLYFPDGSTAYDGSWRDDQFHGYGTLYNNSVQPHQGPFDYKNFNNLQEKWLKYEGDFKSDQKEGFGTLFVSNGERYVGGFKQDKIHGQGTFYTQSNQVIKGRWANNFMS</sequence>
<gene>
    <name evidence="3" type="ORF">TTHERM_00136280</name>
</gene>
<dbReference type="SMART" id="SM00220">
    <property type="entry name" value="S_TKc"/>
    <property type="match status" value="1"/>
</dbReference>
<dbReference type="Gene3D" id="3.30.200.20">
    <property type="entry name" value="Phosphorylase Kinase, domain 1"/>
    <property type="match status" value="1"/>
</dbReference>
<keyword evidence="1" id="KW-0677">Repeat</keyword>
<dbReference type="HOGENOM" id="CLU_424217_0_0_1"/>
<dbReference type="GO" id="GO:0005524">
    <property type="term" value="F:ATP binding"/>
    <property type="evidence" value="ECO:0007669"/>
    <property type="project" value="InterPro"/>
</dbReference>
<dbReference type="SUPFAM" id="SSF82185">
    <property type="entry name" value="Histone H3 K4-specific methyltransferase SET7/9 N-terminal domain"/>
    <property type="match status" value="2"/>
</dbReference>
<dbReference type="STRING" id="312017.I7M8Q4"/>
<dbReference type="eggNOG" id="KOG0669">
    <property type="taxonomic scope" value="Eukaryota"/>
</dbReference>
<dbReference type="EMBL" id="GG662639">
    <property type="protein sequence ID" value="EAR99464.1"/>
    <property type="molecule type" value="Genomic_DNA"/>
</dbReference>
<dbReference type="GO" id="GO:0004672">
    <property type="term" value="F:protein kinase activity"/>
    <property type="evidence" value="ECO:0007669"/>
    <property type="project" value="InterPro"/>
</dbReference>
<dbReference type="OrthoDB" id="423343at2759"/>
<dbReference type="KEGG" id="tet:TTHERM_00136280"/>
<dbReference type="PANTHER" id="PTHR43215">
    <property type="entry name" value="RADIAL SPOKE HEAD 1 HOMOLOG"/>
    <property type="match status" value="1"/>
</dbReference>
<name>I7M8Q4_TETTS</name>
<dbReference type="RefSeq" id="XP_001019709.1">
    <property type="nucleotide sequence ID" value="XM_001019709.1"/>
</dbReference>
<dbReference type="SMART" id="SM00698">
    <property type="entry name" value="MORN"/>
    <property type="match status" value="5"/>
</dbReference>
<dbReference type="InterPro" id="IPR000719">
    <property type="entry name" value="Prot_kinase_dom"/>
</dbReference>
<evidence type="ECO:0000259" key="2">
    <source>
        <dbReference type="PROSITE" id="PS50011"/>
    </source>
</evidence>
<dbReference type="Gene3D" id="2.20.110.10">
    <property type="entry name" value="Histone H3 K4-specific methyltransferase SET7/9 N-terminal domain"/>
    <property type="match status" value="2"/>
</dbReference>
<evidence type="ECO:0000313" key="3">
    <source>
        <dbReference type="EMBL" id="EAR99464.1"/>
    </source>
</evidence>
<dbReference type="InterPro" id="IPR011009">
    <property type="entry name" value="Kinase-like_dom_sf"/>
</dbReference>
<dbReference type="PANTHER" id="PTHR43215:SF14">
    <property type="entry name" value="RADIAL SPOKE HEAD 1 HOMOLOG"/>
    <property type="match status" value="1"/>
</dbReference>
<accession>I7M8Q4</accession>
<dbReference type="eggNOG" id="KOG0229">
    <property type="taxonomic scope" value="Eukaryota"/>
</dbReference>
<dbReference type="Pfam" id="PF02493">
    <property type="entry name" value="MORN"/>
    <property type="match status" value="5"/>
</dbReference>
<feature type="domain" description="Protein kinase" evidence="2">
    <location>
        <begin position="68"/>
        <end position="345"/>
    </location>
</feature>
<evidence type="ECO:0000256" key="1">
    <source>
        <dbReference type="ARBA" id="ARBA00022737"/>
    </source>
</evidence>
<reference evidence="4" key="1">
    <citation type="journal article" date="2006" name="PLoS Biol.">
        <title>Macronuclear genome sequence of the ciliate Tetrahymena thermophila, a model eukaryote.</title>
        <authorList>
            <person name="Eisen J.A."/>
            <person name="Coyne R.S."/>
            <person name="Wu M."/>
            <person name="Wu D."/>
            <person name="Thiagarajan M."/>
            <person name="Wortman J.R."/>
            <person name="Badger J.H."/>
            <person name="Ren Q."/>
            <person name="Amedeo P."/>
            <person name="Jones K.M."/>
            <person name="Tallon L.J."/>
            <person name="Delcher A.L."/>
            <person name="Salzberg S.L."/>
            <person name="Silva J.C."/>
            <person name="Haas B.J."/>
            <person name="Majoros W.H."/>
            <person name="Farzad M."/>
            <person name="Carlton J.M."/>
            <person name="Smith R.K. Jr."/>
            <person name="Garg J."/>
            <person name="Pearlman R.E."/>
            <person name="Karrer K.M."/>
            <person name="Sun L."/>
            <person name="Manning G."/>
            <person name="Elde N.C."/>
            <person name="Turkewitz A.P."/>
            <person name="Asai D.J."/>
            <person name="Wilkes D.E."/>
            <person name="Wang Y."/>
            <person name="Cai H."/>
            <person name="Collins K."/>
            <person name="Stewart B.A."/>
            <person name="Lee S.R."/>
            <person name="Wilamowska K."/>
            <person name="Weinberg Z."/>
            <person name="Ruzzo W.L."/>
            <person name="Wloga D."/>
            <person name="Gaertig J."/>
            <person name="Frankel J."/>
            <person name="Tsao C.-C."/>
            <person name="Gorovsky M.A."/>
            <person name="Keeling P.J."/>
            <person name="Waller R.F."/>
            <person name="Patron N.J."/>
            <person name="Cherry J.M."/>
            <person name="Stover N.A."/>
            <person name="Krieger C.J."/>
            <person name="del Toro C."/>
            <person name="Ryder H.F."/>
            <person name="Williamson S.C."/>
            <person name="Barbeau R.A."/>
            <person name="Hamilton E.P."/>
            <person name="Orias E."/>
        </authorList>
    </citation>
    <scope>NUCLEOTIDE SEQUENCE [LARGE SCALE GENOMIC DNA]</scope>
    <source>
        <strain evidence="4">SB210</strain>
    </source>
</reference>
<dbReference type="Pfam" id="PF07714">
    <property type="entry name" value="PK_Tyr_Ser-Thr"/>
    <property type="match status" value="1"/>
</dbReference>
<dbReference type="OMA" id="TIKISCH"/>
<dbReference type="PROSITE" id="PS50011">
    <property type="entry name" value="PROTEIN_KINASE_DOM"/>
    <property type="match status" value="1"/>
</dbReference>
<dbReference type="Gene3D" id="1.10.510.10">
    <property type="entry name" value="Transferase(Phosphotransferase) domain 1"/>
    <property type="match status" value="1"/>
</dbReference>
<keyword evidence="4" id="KW-1185">Reference proteome</keyword>
<keyword evidence="3" id="KW-0808">Transferase</keyword>
<dbReference type="InterPro" id="IPR003409">
    <property type="entry name" value="MORN"/>
</dbReference>
<dbReference type="Proteomes" id="UP000009168">
    <property type="component" value="Unassembled WGS sequence"/>
</dbReference>
<keyword evidence="3" id="KW-0418">Kinase</keyword>
<proteinExistence type="predicted"/>
<dbReference type="InterPro" id="IPR001245">
    <property type="entry name" value="Ser-Thr/Tyr_kinase_cat_dom"/>
</dbReference>
<organism evidence="3 4">
    <name type="scientific">Tetrahymena thermophila (strain SB210)</name>
    <dbReference type="NCBI Taxonomy" id="312017"/>
    <lineage>
        <taxon>Eukaryota</taxon>
        <taxon>Sar</taxon>
        <taxon>Alveolata</taxon>
        <taxon>Ciliophora</taxon>
        <taxon>Intramacronucleata</taxon>
        <taxon>Oligohymenophorea</taxon>
        <taxon>Hymenostomatida</taxon>
        <taxon>Tetrahymenina</taxon>
        <taxon>Tetrahymenidae</taxon>
        <taxon>Tetrahymena</taxon>
    </lineage>
</organism>